<feature type="domain" description="Jacalin-type lectin" evidence="1">
    <location>
        <begin position="278"/>
        <end position="384"/>
    </location>
</feature>
<feature type="domain" description="MACPF-like" evidence="2">
    <location>
        <begin position="51"/>
        <end position="182"/>
    </location>
</feature>
<dbReference type="SUPFAM" id="SSF51101">
    <property type="entry name" value="Mannose-binding lectins"/>
    <property type="match status" value="1"/>
</dbReference>
<protein>
    <recommendedName>
        <fullName evidence="5">Jacalin-type lectin domain-containing protein</fullName>
    </recommendedName>
</protein>
<evidence type="ECO:0000259" key="2">
    <source>
        <dbReference type="Pfam" id="PF22693"/>
    </source>
</evidence>
<organism evidence="3 4">
    <name type="scientific">Rhizoctonia solani</name>
    <dbReference type="NCBI Taxonomy" id="456999"/>
    <lineage>
        <taxon>Eukaryota</taxon>
        <taxon>Fungi</taxon>
        <taxon>Dikarya</taxon>
        <taxon>Basidiomycota</taxon>
        <taxon>Agaricomycotina</taxon>
        <taxon>Agaricomycetes</taxon>
        <taxon>Cantharellales</taxon>
        <taxon>Ceratobasidiaceae</taxon>
        <taxon>Rhizoctonia</taxon>
    </lineage>
</organism>
<dbReference type="Pfam" id="PF01419">
    <property type="entry name" value="Jacalin"/>
    <property type="match status" value="1"/>
</dbReference>
<dbReference type="InterPro" id="IPR054586">
    <property type="entry name" value="MACPF_1_fungal"/>
</dbReference>
<reference evidence="3" key="1">
    <citation type="submission" date="2021-01" db="EMBL/GenBank/DDBJ databases">
        <authorList>
            <person name="Kaushik A."/>
        </authorList>
    </citation>
    <scope>NUCLEOTIDE SEQUENCE</scope>
    <source>
        <strain evidence="3">AG4-RS23</strain>
    </source>
</reference>
<proteinExistence type="predicted"/>
<accession>A0A8H3ALT7</accession>
<dbReference type="Pfam" id="PF22693">
    <property type="entry name" value="MACPF_1"/>
    <property type="match status" value="1"/>
</dbReference>
<sequence>MRHPHQNPQITKPKSRKTEFRGVLAVRLRGCRIDDIHRPRILPYQVASYVDGHFPSIEEDDTLFTDVIVTNTKREANYAHHGWSIDAITITCRWISPRVAARNQHNLEGTWYTRITRSKRIRVEVSLEDLAPAPAFQEDIEAALNQTTIFEKFQAIYRTLEHWGDVVPLEIELGSSTALTGDRMNDVQPQELDESSHRLSNTKNALVSITGGNPSWNYDQWAALDDHWERIAVNRVVPTIALLNSDLQARVSEPYAQRLVYAPPNGVGTIAWDYRTYDVNKHASRTISSIKIRSSNHIKVLSITYSDGITSSSHGGGGHVGTEYEFHLAVGEHISEMLIWVQGDWLLGLQFITTMGRCSAQYGCHEGTLTIARCKGGGLAGFLSHTKLHPQWKEMFHNVQGIWRRDLVPRIPKEGDAYSEFFGDRGNKGKNFNDRVLVRNSSAIHISSIAVWSTEWIDSVQ</sequence>
<evidence type="ECO:0000259" key="1">
    <source>
        <dbReference type="Pfam" id="PF01419"/>
    </source>
</evidence>
<evidence type="ECO:0008006" key="5">
    <source>
        <dbReference type="Google" id="ProtNLM"/>
    </source>
</evidence>
<feature type="non-terminal residue" evidence="3">
    <location>
        <position position="1"/>
    </location>
</feature>
<dbReference type="EMBL" id="CAJMWY010000317">
    <property type="protein sequence ID" value="CAE6427808.1"/>
    <property type="molecule type" value="Genomic_DNA"/>
</dbReference>
<dbReference type="InterPro" id="IPR001229">
    <property type="entry name" value="Jacalin-like_lectin_dom"/>
</dbReference>
<dbReference type="AlphaFoldDB" id="A0A8H3ALT7"/>
<evidence type="ECO:0000313" key="3">
    <source>
        <dbReference type="EMBL" id="CAE6427808.1"/>
    </source>
</evidence>
<dbReference type="Gene3D" id="2.100.10.30">
    <property type="entry name" value="Jacalin-like lectin domain"/>
    <property type="match status" value="1"/>
</dbReference>
<comment type="caution">
    <text evidence="3">The sequence shown here is derived from an EMBL/GenBank/DDBJ whole genome shotgun (WGS) entry which is preliminary data.</text>
</comment>
<dbReference type="Proteomes" id="UP000663861">
    <property type="component" value="Unassembled WGS sequence"/>
</dbReference>
<name>A0A8H3ALT7_9AGAM</name>
<dbReference type="InterPro" id="IPR036404">
    <property type="entry name" value="Jacalin-like_lectin_dom_sf"/>
</dbReference>
<gene>
    <name evidence="3" type="ORF">RDB_LOCUS22278</name>
</gene>
<evidence type="ECO:0000313" key="4">
    <source>
        <dbReference type="Proteomes" id="UP000663861"/>
    </source>
</evidence>